<keyword evidence="8" id="KW-0289">Folate biosynthesis</keyword>
<evidence type="ECO:0000256" key="3">
    <source>
        <dbReference type="ARBA" id="ARBA00004763"/>
    </source>
</evidence>
<dbReference type="GO" id="GO:0046656">
    <property type="term" value="P:folic acid biosynthetic process"/>
    <property type="evidence" value="ECO:0007669"/>
    <property type="project" value="UniProtKB-KW"/>
</dbReference>
<dbReference type="Pfam" id="PF00809">
    <property type="entry name" value="Pterin_bind"/>
    <property type="match status" value="1"/>
</dbReference>
<dbReference type="InterPro" id="IPR000489">
    <property type="entry name" value="Pterin-binding_dom"/>
</dbReference>
<comment type="catalytic activity">
    <reaction evidence="1">
        <text>(7,8-dihydropterin-6-yl)methyl diphosphate + 4-aminobenzoate = 7,8-dihydropteroate + diphosphate</text>
        <dbReference type="Rhea" id="RHEA:19949"/>
        <dbReference type="ChEBI" id="CHEBI:17836"/>
        <dbReference type="ChEBI" id="CHEBI:17839"/>
        <dbReference type="ChEBI" id="CHEBI:33019"/>
        <dbReference type="ChEBI" id="CHEBI:72950"/>
        <dbReference type="EC" id="2.5.1.15"/>
    </reaction>
</comment>
<comment type="pathway">
    <text evidence="3">Cofactor biosynthesis; tetrahydrofolate biosynthesis; 7,8-dihydrofolate from 2-amino-4-hydroxy-6-hydroxymethyl-7,8-dihydropteridine diphosphate and 4-aminobenzoate: step 1/2.</text>
</comment>
<dbReference type="SUPFAM" id="SSF51717">
    <property type="entry name" value="Dihydropteroate synthetase-like"/>
    <property type="match status" value="1"/>
</dbReference>
<dbReference type="NCBIfam" id="TIGR01496">
    <property type="entry name" value="DHPS"/>
    <property type="match status" value="1"/>
</dbReference>
<dbReference type="KEGG" id="bhc:JFL75_10900"/>
<comment type="cofactor">
    <cofactor evidence="2">
        <name>Mg(2+)</name>
        <dbReference type="ChEBI" id="CHEBI:18420"/>
    </cofactor>
</comment>
<gene>
    <name evidence="10" type="primary">folP</name>
    <name evidence="10" type="ORF">JFL75_10900</name>
</gene>
<dbReference type="PROSITE" id="PS50972">
    <property type="entry name" value="PTERIN_BINDING"/>
    <property type="match status" value="1"/>
</dbReference>
<dbReference type="GO" id="GO:0046872">
    <property type="term" value="F:metal ion binding"/>
    <property type="evidence" value="ECO:0007669"/>
    <property type="project" value="UniProtKB-KW"/>
</dbReference>
<dbReference type="RefSeq" id="WP_215624773.1">
    <property type="nucleotide sequence ID" value="NZ_CP067089.2"/>
</dbReference>
<evidence type="ECO:0000256" key="4">
    <source>
        <dbReference type="ARBA" id="ARBA00012458"/>
    </source>
</evidence>
<proteinExistence type="predicted"/>
<evidence type="ECO:0000313" key="11">
    <source>
        <dbReference type="Proteomes" id="UP000595917"/>
    </source>
</evidence>
<dbReference type="PANTHER" id="PTHR20941:SF1">
    <property type="entry name" value="FOLIC ACID SYNTHESIS PROTEIN FOL1"/>
    <property type="match status" value="1"/>
</dbReference>
<keyword evidence="11" id="KW-1185">Reference proteome</keyword>
<dbReference type="PROSITE" id="PS00793">
    <property type="entry name" value="DHPS_2"/>
    <property type="match status" value="1"/>
</dbReference>
<keyword evidence="6" id="KW-0479">Metal-binding</keyword>
<evidence type="ECO:0000256" key="2">
    <source>
        <dbReference type="ARBA" id="ARBA00001946"/>
    </source>
</evidence>
<evidence type="ECO:0000256" key="1">
    <source>
        <dbReference type="ARBA" id="ARBA00000012"/>
    </source>
</evidence>
<dbReference type="InterPro" id="IPR006390">
    <property type="entry name" value="DHP_synth_dom"/>
</dbReference>
<name>A0A7T7XJS9_9SPIR</name>
<dbReference type="InterPro" id="IPR011005">
    <property type="entry name" value="Dihydropteroate_synth-like_sf"/>
</dbReference>
<evidence type="ECO:0000256" key="6">
    <source>
        <dbReference type="ARBA" id="ARBA00022723"/>
    </source>
</evidence>
<sequence>MTGTVHLASGGTLDFSGPPLVMAIVNCNGDSFYGPSRSTGGDAVEKALKAAEDGAGIIDFGAESTRPGASYVTAEEEIERLVPVIEAFRKQSSVAVSVDTRKAQVARAVLDAGADIINDISSLEDDPDMAPLCAERGAMVVLMHKKGIPETMQDEPYYEDVVSDVRTYLIEAIDRAKNNGIPEQRIILDPGFGFGKRLEDNLDILAHLAEICGTVYPVLVGLSRKSFIGEITGRPAEDRLAGTLAANTAALFQGAGILRVHDVPDTVDLVKIYYAQSQRQGR</sequence>
<accession>A0A7T7XJS9</accession>
<keyword evidence="5 10" id="KW-0808">Transferase</keyword>
<evidence type="ECO:0000256" key="5">
    <source>
        <dbReference type="ARBA" id="ARBA00022679"/>
    </source>
</evidence>
<evidence type="ECO:0000256" key="8">
    <source>
        <dbReference type="ARBA" id="ARBA00022909"/>
    </source>
</evidence>
<dbReference type="AlphaFoldDB" id="A0A7T7XJS9"/>
<dbReference type="Proteomes" id="UP000595917">
    <property type="component" value="Chromosome"/>
</dbReference>
<keyword evidence="7" id="KW-0460">Magnesium</keyword>
<dbReference type="EMBL" id="CP067089">
    <property type="protein sequence ID" value="QQO07468.1"/>
    <property type="molecule type" value="Genomic_DNA"/>
</dbReference>
<dbReference type="InterPro" id="IPR045031">
    <property type="entry name" value="DHP_synth-like"/>
</dbReference>
<dbReference type="PANTHER" id="PTHR20941">
    <property type="entry name" value="FOLATE SYNTHESIS PROTEINS"/>
    <property type="match status" value="1"/>
</dbReference>
<evidence type="ECO:0000259" key="9">
    <source>
        <dbReference type="PROSITE" id="PS50972"/>
    </source>
</evidence>
<organism evidence="10 11">
    <name type="scientific">Breznakiella homolactica</name>
    <dbReference type="NCBI Taxonomy" id="2798577"/>
    <lineage>
        <taxon>Bacteria</taxon>
        <taxon>Pseudomonadati</taxon>
        <taxon>Spirochaetota</taxon>
        <taxon>Spirochaetia</taxon>
        <taxon>Spirochaetales</taxon>
        <taxon>Breznakiellaceae</taxon>
        <taxon>Breznakiella</taxon>
    </lineage>
</organism>
<dbReference type="Gene3D" id="3.20.20.20">
    <property type="entry name" value="Dihydropteroate synthase-like"/>
    <property type="match status" value="1"/>
</dbReference>
<dbReference type="GO" id="GO:0046654">
    <property type="term" value="P:tetrahydrofolate biosynthetic process"/>
    <property type="evidence" value="ECO:0007669"/>
    <property type="project" value="TreeGrafter"/>
</dbReference>
<evidence type="ECO:0000313" key="10">
    <source>
        <dbReference type="EMBL" id="QQO07468.1"/>
    </source>
</evidence>
<reference evidence="10" key="1">
    <citation type="submission" date="2021-01" db="EMBL/GenBank/DDBJ databases">
        <title>Description of Breznakiella homolactica.</title>
        <authorList>
            <person name="Song Y."/>
            <person name="Brune A."/>
        </authorList>
    </citation>
    <scope>NUCLEOTIDE SEQUENCE</scope>
    <source>
        <strain evidence="10">RmG30</strain>
    </source>
</reference>
<evidence type="ECO:0000256" key="7">
    <source>
        <dbReference type="ARBA" id="ARBA00022842"/>
    </source>
</evidence>
<protein>
    <recommendedName>
        <fullName evidence="4">dihydropteroate synthase</fullName>
        <ecNumber evidence="4">2.5.1.15</ecNumber>
    </recommendedName>
</protein>
<dbReference type="CDD" id="cd00739">
    <property type="entry name" value="DHPS"/>
    <property type="match status" value="1"/>
</dbReference>
<dbReference type="GO" id="GO:0004156">
    <property type="term" value="F:dihydropteroate synthase activity"/>
    <property type="evidence" value="ECO:0007669"/>
    <property type="project" value="UniProtKB-EC"/>
</dbReference>
<feature type="domain" description="Pterin-binding" evidence="9">
    <location>
        <begin position="19"/>
        <end position="271"/>
    </location>
</feature>
<dbReference type="GO" id="GO:0005829">
    <property type="term" value="C:cytosol"/>
    <property type="evidence" value="ECO:0007669"/>
    <property type="project" value="TreeGrafter"/>
</dbReference>
<dbReference type="EC" id="2.5.1.15" evidence="4"/>